<feature type="transmembrane region" description="Helical" evidence="7">
    <location>
        <begin position="343"/>
        <end position="363"/>
    </location>
</feature>
<feature type="transmembrane region" description="Helical" evidence="7">
    <location>
        <begin position="162"/>
        <end position="182"/>
    </location>
</feature>
<organism evidence="9 10">
    <name type="scientific">Myriangium duriaei CBS 260.36</name>
    <dbReference type="NCBI Taxonomy" id="1168546"/>
    <lineage>
        <taxon>Eukaryota</taxon>
        <taxon>Fungi</taxon>
        <taxon>Dikarya</taxon>
        <taxon>Ascomycota</taxon>
        <taxon>Pezizomycotina</taxon>
        <taxon>Dothideomycetes</taxon>
        <taxon>Dothideomycetidae</taxon>
        <taxon>Myriangiales</taxon>
        <taxon>Myriangiaceae</taxon>
        <taxon>Myriangium</taxon>
    </lineage>
</organism>
<feature type="transmembrane region" description="Helical" evidence="7">
    <location>
        <begin position="369"/>
        <end position="390"/>
    </location>
</feature>
<reference evidence="9" key="1">
    <citation type="journal article" date="2020" name="Stud. Mycol.">
        <title>101 Dothideomycetes genomes: a test case for predicting lifestyles and emergence of pathogens.</title>
        <authorList>
            <person name="Haridas S."/>
            <person name="Albert R."/>
            <person name="Binder M."/>
            <person name="Bloem J."/>
            <person name="Labutti K."/>
            <person name="Salamov A."/>
            <person name="Andreopoulos B."/>
            <person name="Baker S."/>
            <person name="Barry K."/>
            <person name="Bills G."/>
            <person name="Bluhm B."/>
            <person name="Cannon C."/>
            <person name="Castanera R."/>
            <person name="Culley D."/>
            <person name="Daum C."/>
            <person name="Ezra D."/>
            <person name="Gonzalez J."/>
            <person name="Henrissat B."/>
            <person name="Kuo A."/>
            <person name="Liang C."/>
            <person name="Lipzen A."/>
            <person name="Lutzoni F."/>
            <person name="Magnuson J."/>
            <person name="Mondo S."/>
            <person name="Nolan M."/>
            <person name="Ohm R."/>
            <person name="Pangilinan J."/>
            <person name="Park H.-J."/>
            <person name="Ramirez L."/>
            <person name="Alfaro M."/>
            <person name="Sun H."/>
            <person name="Tritt A."/>
            <person name="Yoshinaga Y."/>
            <person name="Zwiers L.-H."/>
            <person name="Turgeon B."/>
            <person name="Goodwin S."/>
            <person name="Spatafora J."/>
            <person name="Crous P."/>
            <person name="Grigoriev I."/>
        </authorList>
    </citation>
    <scope>NUCLEOTIDE SEQUENCE</scope>
    <source>
        <strain evidence="9">CBS 260.36</strain>
    </source>
</reference>
<feature type="transmembrane region" description="Helical" evidence="7">
    <location>
        <begin position="18"/>
        <end position="39"/>
    </location>
</feature>
<dbReference type="Proteomes" id="UP000799439">
    <property type="component" value="Unassembled WGS sequence"/>
</dbReference>
<dbReference type="Pfam" id="PF00083">
    <property type="entry name" value="Sugar_tr"/>
    <property type="match status" value="1"/>
</dbReference>
<dbReference type="InterPro" id="IPR050360">
    <property type="entry name" value="MFS_Sugar_Transporters"/>
</dbReference>
<gene>
    <name evidence="9" type="ORF">K461DRAFT_282466</name>
</gene>
<feature type="region of interest" description="Disordered" evidence="6">
    <location>
        <begin position="492"/>
        <end position="517"/>
    </location>
</feature>
<dbReference type="InterPro" id="IPR036259">
    <property type="entry name" value="MFS_trans_sf"/>
</dbReference>
<sequence length="517" mass="56961">MNQSSGTLRQAIREHKKVVWYCAALTSAIILYGYDFVIVSTASAQPVFQDNFGTIEDDIPIIPAVWLALWSAASPIGTMFGACICGPLQDRFGRRTSMATGSVIAGLAALLLFFSDTPDTKDERRSLFLVGEWLIGIGIGNVMCTTQTYMSEVLPTKLRGPVLAFLPIFMLVGQLLGAVIQYACSYIDSNNSYRIPFASQWIFTAFPLILSICLPESPIWLVRQYRMADAVKARSRLVTNTSTVEADIEQLRIDILAEQQGGEHATYSQCFRGSDLRRTLIVCFTSTVPSLFGLDLLSNASYFLEIVGFDDDLAFIFVIIGVVVGIIANVSSVWTLDHFGRRSLSLVTLSVATVLWLSAGIASCFDTPVVEWWVAVSLVLIVISCGLGAWPASFVISSETSSLHLRSLTQGISWMFSGLFSGIFSVSLPYIYNPDSGDLGGKTCFIYFGWGLIAVAITWLFIPEMRDRDANEIDVMFKQGLATRNFKKWQQVNDEESKDSTHNEASQQDTPNAHSMA</sequence>
<comment type="subcellular location">
    <subcellularLocation>
        <location evidence="1">Membrane</location>
        <topology evidence="1">Multi-pass membrane protein</topology>
    </subcellularLocation>
</comment>
<evidence type="ECO:0000313" key="10">
    <source>
        <dbReference type="Proteomes" id="UP000799439"/>
    </source>
</evidence>
<dbReference type="InterPro" id="IPR005829">
    <property type="entry name" value="Sugar_transporter_CS"/>
</dbReference>
<dbReference type="InterPro" id="IPR020846">
    <property type="entry name" value="MFS_dom"/>
</dbReference>
<dbReference type="PANTHER" id="PTHR48022:SF41">
    <property type="entry name" value="MAJOR FACILITATOR SUPERFAMILY (MFS) PROFILE DOMAIN-CONTAINING PROTEIN"/>
    <property type="match status" value="1"/>
</dbReference>
<dbReference type="FunFam" id="1.20.1250.20:FF:000078">
    <property type="entry name" value="MFS maltose transporter, putative"/>
    <property type="match status" value="1"/>
</dbReference>
<dbReference type="OrthoDB" id="6612291at2759"/>
<feature type="transmembrane region" description="Helical" evidence="7">
    <location>
        <begin position="444"/>
        <end position="462"/>
    </location>
</feature>
<evidence type="ECO:0000256" key="5">
    <source>
        <dbReference type="ARBA" id="ARBA00023136"/>
    </source>
</evidence>
<proteinExistence type="inferred from homology"/>
<feature type="compositionally biased region" description="Polar residues" evidence="6">
    <location>
        <begin position="503"/>
        <end position="517"/>
    </location>
</feature>
<dbReference type="InterPro" id="IPR005828">
    <property type="entry name" value="MFS_sugar_transport-like"/>
</dbReference>
<evidence type="ECO:0000256" key="3">
    <source>
        <dbReference type="ARBA" id="ARBA00022692"/>
    </source>
</evidence>
<dbReference type="AlphaFoldDB" id="A0A9P4IS34"/>
<feature type="transmembrane region" description="Helical" evidence="7">
    <location>
        <begin position="280"/>
        <end position="302"/>
    </location>
</feature>
<feature type="domain" description="Major facilitator superfamily (MFS) profile" evidence="8">
    <location>
        <begin position="21"/>
        <end position="466"/>
    </location>
</feature>
<dbReference type="Gene3D" id="1.20.1250.20">
    <property type="entry name" value="MFS general substrate transporter like domains"/>
    <property type="match status" value="1"/>
</dbReference>
<accession>A0A9P4IS34</accession>
<evidence type="ECO:0000256" key="6">
    <source>
        <dbReference type="SAM" id="MobiDB-lite"/>
    </source>
</evidence>
<name>A0A9P4IS34_9PEZI</name>
<keyword evidence="10" id="KW-1185">Reference proteome</keyword>
<feature type="transmembrane region" description="Helical" evidence="7">
    <location>
        <begin position="411"/>
        <end position="432"/>
    </location>
</feature>
<keyword evidence="3 7" id="KW-0812">Transmembrane</keyword>
<dbReference type="PROSITE" id="PS00217">
    <property type="entry name" value="SUGAR_TRANSPORT_2"/>
    <property type="match status" value="1"/>
</dbReference>
<dbReference type="GO" id="GO:0016020">
    <property type="term" value="C:membrane"/>
    <property type="evidence" value="ECO:0007669"/>
    <property type="project" value="UniProtKB-SubCell"/>
</dbReference>
<dbReference type="EMBL" id="ML996092">
    <property type="protein sequence ID" value="KAF2148987.1"/>
    <property type="molecule type" value="Genomic_DNA"/>
</dbReference>
<dbReference type="PROSITE" id="PS00216">
    <property type="entry name" value="SUGAR_TRANSPORT_1"/>
    <property type="match status" value="1"/>
</dbReference>
<keyword evidence="5 7" id="KW-0472">Membrane</keyword>
<keyword evidence="4 7" id="KW-1133">Transmembrane helix</keyword>
<evidence type="ECO:0000256" key="2">
    <source>
        <dbReference type="ARBA" id="ARBA00010992"/>
    </source>
</evidence>
<evidence type="ECO:0000256" key="4">
    <source>
        <dbReference type="ARBA" id="ARBA00022989"/>
    </source>
</evidence>
<dbReference type="PROSITE" id="PS50850">
    <property type="entry name" value="MFS"/>
    <property type="match status" value="1"/>
</dbReference>
<feature type="transmembrane region" description="Helical" evidence="7">
    <location>
        <begin position="97"/>
        <end position="115"/>
    </location>
</feature>
<evidence type="ECO:0000313" key="9">
    <source>
        <dbReference type="EMBL" id="KAF2148987.1"/>
    </source>
</evidence>
<comment type="similarity">
    <text evidence="2">Belongs to the major facilitator superfamily. Sugar transporter (TC 2.A.1.1) family.</text>
</comment>
<evidence type="ECO:0000256" key="7">
    <source>
        <dbReference type="SAM" id="Phobius"/>
    </source>
</evidence>
<protein>
    <submittedName>
        <fullName evidence="9">MFS general substrate transporter</fullName>
    </submittedName>
</protein>
<feature type="transmembrane region" description="Helical" evidence="7">
    <location>
        <begin position="314"/>
        <end position="336"/>
    </location>
</feature>
<feature type="transmembrane region" description="Helical" evidence="7">
    <location>
        <begin position="202"/>
        <end position="222"/>
    </location>
</feature>
<dbReference type="GO" id="GO:0005351">
    <property type="term" value="F:carbohydrate:proton symporter activity"/>
    <property type="evidence" value="ECO:0007669"/>
    <property type="project" value="TreeGrafter"/>
</dbReference>
<feature type="transmembrane region" description="Helical" evidence="7">
    <location>
        <begin position="59"/>
        <end position="85"/>
    </location>
</feature>
<evidence type="ECO:0000259" key="8">
    <source>
        <dbReference type="PROSITE" id="PS50850"/>
    </source>
</evidence>
<feature type="transmembrane region" description="Helical" evidence="7">
    <location>
        <begin position="127"/>
        <end position="150"/>
    </location>
</feature>
<comment type="caution">
    <text evidence="9">The sequence shown here is derived from an EMBL/GenBank/DDBJ whole genome shotgun (WGS) entry which is preliminary data.</text>
</comment>
<dbReference type="SUPFAM" id="SSF103473">
    <property type="entry name" value="MFS general substrate transporter"/>
    <property type="match status" value="1"/>
</dbReference>
<evidence type="ECO:0000256" key="1">
    <source>
        <dbReference type="ARBA" id="ARBA00004141"/>
    </source>
</evidence>
<dbReference type="PANTHER" id="PTHR48022">
    <property type="entry name" value="PLASTIDIC GLUCOSE TRANSPORTER 4"/>
    <property type="match status" value="1"/>
</dbReference>